<dbReference type="AlphaFoldDB" id="A0A6N8F4Q1"/>
<gene>
    <name evidence="13" type="primary">lolB</name>
    <name evidence="13" type="ORF">GNP35_00825</name>
</gene>
<evidence type="ECO:0000256" key="6">
    <source>
        <dbReference type="ARBA" id="ARBA00022729"/>
    </source>
</evidence>
<dbReference type="RefSeq" id="WP_155693633.1">
    <property type="nucleotide sequence ID" value="NZ_WOCD01000001.1"/>
</dbReference>
<evidence type="ECO:0000256" key="2">
    <source>
        <dbReference type="ARBA" id="ARBA00009696"/>
    </source>
</evidence>
<sequence length="200" mass="22838">MNQFKSTILTITLLFLITACTSLPKKSEIVNVSHVSELSSWTARGKMLFVSGKEKESAYFYWQQNKNEFHFVLSTVLGIDVMTLKYEHGMATLKVDGEQHTSPDPQTLVARFTNKQIPFDKLHLWLLGHANKQDISSPTYNSKNEIQSFDYMPEGFNQTSWNVKYGPRKPLQQLNLPSALTIKSSDSRIKLAISHWQLQG</sequence>
<dbReference type="SUPFAM" id="SSF89392">
    <property type="entry name" value="Prokaryotic lipoproteins and lipoprotein localization factors"/>
    <property type="match status" value="1"/>
</dbReference>
<dbReference type="CDD" id="cd16326">
    <property type="entry name" value="LolB"/>
    <property type="match status" value="1"/>
</dbReference>
<name>A0A6N8F4Q1_9GAMM</name>
<dbReference type="Proteomes" id="UP000439994">
    <property type="component" value="Unassembled WGS sequence"/>
</dbReference>
<keyword evidence="10" id="KW-0143">Chaperone</keyword>
<evidence type="ECO:0000256" key="7">
    <source>
        <dbReference type="ARBA" id="ARBA00022927"/>
    </source>
</evidence>
<dbReference type="GO" id="GO:0015031">
    <property type="term" value="P:protein transport"/>
    <property type="evidence" value="ECO:0007669"/>
    <property type="project" value="UniProtKB-KW"/>
</dbReference>
<keyword evidence="11" id="KW-0998">Cell outer membrane</keyword>
<keyword evidence="9" id="KW-0564">Palmitate</keyword>
<dbReference type="EMBL" id="WOCD01000001">
    <property type="protein sequence ID" value="MUH71158.1"/>
    <property type="molecule type" value="Genomic_DNA"/>
</dbReference>
<evidence type="ECO:0000256" key="9">
    <source>
        <dbReference type="ARBA" id="ARBA00023139"/>
    </source>
</evidence>
<keyword evidence="5" id="KW-0813">Transport</keyword>
<evidence type="ECO:0000313" key="13">
    <source>
        <dbReference type="EMBL" id="MUH71158.1"/>
    </source>
</evidence>
<evidence type="ECO:0000313" key="14">
    <source>
        <dbReference type="Proteomes" id="UP000439994"/>
    </source>
</evidence>
<protein>
    <recommendedName>
        <fullName evidence="4">Outer-membrane lipoprotein LolB</fullName>
    </recommendedName>
</protein>
<dbReference type="PROSITE" id="PS51257">
    <property type="entry name" value="PROKAR_LIPOPROTEIN"/>
    <property type="match status" value="1"/>
</dbReference>
<accession>A0A6N8F4Q1</accession>
<dbReference type="InterPro" id="IPR029046">
    <property type="entry name" value="LolA/LolB/LppX"/>
</dbReference>
<evidence type="ECO:0000256" key="5">
    <source>
        <dbReference type="ARBA" id="ARBA00022448"/>
    </source>
</evidence>
<organism evidence="13 14">
    <name type="scientific">Psychrosphaera haliotis</name>
    <dbReference type="NCBI Taxonomy" id="555083"/>
    <lineage>
        <taxon>Bacteria</taxon>
        <taxon>Pseudomonadati</taxon>
        <taxon>Pseudomonadota</taxon>
        <taxon>Gammaproteobacteria</taxon>
        <taxon>Alteromonadales</taxon>
        <taxon>Pseudoalteromonadaceae</taxon>
        <taxon>Psychrosphaera</taxon>
    </lineage>
</organism>
<dbReference type="Gene3D" id="2.50.20.10">
    <property type="entry name" value="Lipoprotein localisation LolA/LolB/LppX"/>
    <property type="match status" value="1"/>
</dbReference>
<comment type="subunit">
    <text evidence="3">Monomer.</text>
</comment>
<evidence type="ECO:0000256" key="12">
    <source>
        <dbReference type="ARBA" id="ARBA00023288"/>
    </source>
</evidence>
<proteinExistence type="inferred from homology"/>
<keyword evidence="6" id="KW-0732">Signal</keyword>
<evidence type="ECO:0000256" key="10">
    <source>
        <dbReference type="ARBA" id="ARBA00023186"/>
    </source>
</evidence>
<dbReference type="InterPro" id="IPR004565">
    <property type="entry name" value="OM_lipoprot_LolB"/>
</dbReference>
<evidence type="ECO:0000256" key="11">
    <source>
        <dbReference type="ARBA" id="ARBA00023237"/>
    </source>
</evidence>
<keyword evidence="14" id="KW-1185">Reference proteome</keyword>
<evidence type="ECO:0000256" key="8">
    <source>
        <dbReference type="ARBA" id="ARBA00023136"/>
    </source>
</evidence>
<evidence type="ECO:0000256" key="4">
    <source>
        <dbReference type="ARBA" id="ARBA00016202"/>
    </source>
</evidence>
<keyword evidence="7" id="KW-0653">Protein transport</keyword>
<dbReference type="NCBIfam" id="TIGR00548">
    <property type="entry name" value="lolB"/>
    <property type="match status" value="1"/>
</dbReference>
<comment type="subcellular location">
    <subcellularLocation>
        <location evidence="1">Cell outer membrane</location>
        <topology evidence="1">Lipid-anchor</topology>
    </subcellularLocation>
</comment>
<dbReference type="OrthoDB" id="9797618at2"/>
<keyword evidence="12 13" id="KW-0449">Lipoprotein</keyword>
<comment type="caution">
    <text evidence="13">The sequence shown here is derived from an EMBL/GenBank/DDBJ whole genome shotgun (WGS) entry which is preliminary data.</text>
</comment>
<evidence type="ECO:0000256" key="3">
    <source>
        <dbReference type="ARBA" id="ARBA00011245"/>
    </source>
</evidence>
<dbReference type="GO" id="GO:0009279">
    <property type="term" value="C:cell outer membrane"/>
    <property type="evidence" value="ECO:0007669"/>
    <property type="project" value="UniProtKB-SubCell"/>
</dbReference>
<keyword evidence="8" id="KW-0472">Membrane</keyword>
<reference evidence="13 14" key="1">
    <citation type="submission" date="2019-11" db="EMBL/GenBank/DDBJ databases">
        <title>P. haliotis isolates from Z. marina roots.</title>
        <authorList>
            <person name="Cohen M."/>
            <person name="Jospin G."/>
            <person name="Eisen J.A."/>
            <person name="Coil D.A."/>
        </authorList>
    </citation>
    <scope>NUCLEOTIDE SEQUENCE [LARGE SCALE GENOMIC DNA]</scope>
    <source>
        <strain evidence="13 14">UCD-MCMsp1aY</strain>
    </source>
</reference>
<comment type="similarity">
    <text evidence="2">Belongs to the LolB family.</text>
</comment>
<evidence type="ECO:0000256" key="1">
    <source>
        <dbReference type="ARBA" id="ARBA00004459"/>
    </source>
</evidence>
<dbReference type="Pfam" id="PF03550">
    <property type="entry name" value="LolB"/>
    <property type="match status" value="1"/>
</dbReference>